<dbReference type="EMBL" id="MGKL01000015">
    <property type="protein sequence ID" value="OGN25655.1"/>
    <property type="molecule type" value="Genomic_DNA"/>
</dbReference>
<evidence type="ECO:0000259" key="2">
    <source>
        <dbReference type="Pfam" id="PF13649"/>
    </source>
</evidence>
<protein>
    <recommendedName>
        <fullName evidence="5">Glycosyl transferase family 1 domain-containing protein</fullName>
    </recommendedName>
</protein>
<dbReference type="AlphaFoldDB" id="A0A1F8GJS7"/>
<dbReference type="PANTHER" id="PTHR45947">
    <property type="entry name" value="SULFOQUINOVOSYL TRANSFERASE SQD2"/>
    <property type="match status" value="1"/>
</dbReference>
<feature type="domain" description="Methyltransferase" evidence="2">
    <location>
        <begin position="431"/>
        <end position="522"/>
    </location>
</feature>
<proteinExistence type="predicted"/>
<dbReference type="SUPFAM" id="SSF53756">
    <property type="entry name" value="UDP-Glycosyltransferase/glycogen phosphorylase"/>
    <property type="match status" value="1"/>
</dbReference>
<dbReference type="CDD" id="cd03801">
    <property type="entry name" value="GT4_PimA-like"/>
    <property type="match status" value="1"/>
</dbReference>
<organism evidence="3 4">
    <name type="scientific">Candidatus Yanofskybacteria bacterium RIFCSPLOWO2_01_FULL_44_22</name>
    <dbReference type="NCBI Taxonomy" id="1802697"/>
    <lineage>
        <taxon>Bacteria</taxon>
        <taxon>Candidatus Yanofskyibacteriota</taxon>
    </lineage>
</organism>
<comment type="caution">
    <text evidence="3">The sequence shown here is derived from an EMBL/GenBank/DDBJ whole genome shotgun (WGS) entry which is preliminary data.</text>
</comment>
<dbReference type="InterPro" id="IPR041698">
    <property type="entry name" value="Methyltransf_25"/>
</dbReference>
<dbReference type="InterPro" id="IPR029063">
    <property type="entry name" value="SAM-dependent_MTases_sf"/>
</dbReference>
<evidence type="ECO:0000313" key="4">
    <source>
        <dbReference type="Proteomes" id="UP000178256"/>
    </source>
</evidence>
<dbReference type="SUPFAM" id="SSF53335">
    <property type="entry name" value="S-adenosyl-L-methionine-dependent methyltransferases"/>
    <property type="match status" value="1"/>
</dbReference>
<name>A0A1F8GJS7_9BACT</name>
<dbReference type="CDD" id="cd02440">
    <property type="entry name" value="AdoMet_MTases"/>
    <property type="match status" value="1"/>
</dbReference>
<dbReference type="InterPro" id="IPR050194">
    <property type="entry name" value="Glycosyltransferase_grp1"/>
</dbReference>
<dbReference type="Gene3D" id="3.40.50.2000">
    <property type="entry name" value="Glycogen Phosphorylase B"/>
    <property type="match status" value="2"/>
</dbReference>
<evidence type="ECO:0000313" key="3">
    <source>
        <dbReference type="EMBL" id="OGN25655.1"/>
    </source>
</evidence>
<sequence length="617" mass="69889">MEKWQNKGIFLRMSRLLIITQKVDINDGVLGFFHEWIRRFAERFDKVTVICLKKGEYNLPPNVKVLSLGKETYGHYPAVVRRALFFKKFYSYIRRERNNYDAVFVHMNPKYVVLGAPLWKIWDKKISLWYAHGHVGPTLQLADKMTDIAFTSTPEGYRLKSDKLVIVGQGIDTEKFKNQNSKIKIDDRFRIISVGRITASKDYGTLIQALSVLGKDLRDKLEVSIVGDTWTDKDTAYLSGLKDRIAEKGLSGTIKFSGPIANKDLPGFLQSADLFVNMGLTGSLDKAILEAMASGLPVLTCNEALKNVLGLYADKLMYPKEDSGKLSEKISLMMKMGGRERASLGAGLRDIVIRDHNIDGLIGKISNSIKGVPANLNVGDIYNRQIKGKFEGNYEYHRWKSSPVKRAGYEMTRSLIRGNILKSGLGFRDYLEVGPGPGTWTKMFLEASPKANFDLVDISSEMLNLAKQNLAGHGNLRYIETDFLRFNPDKKYDIFFSSRAIEYMPDKDGLVKKISDLLRPGGRGFVITKNPKYLRSKLAGRHISEFHKGQISPETFRALLIGNGFKDVEIYPVTFVFPVFNSAFMNRTVSGIFSYQKLNTLNNFFAESYLIRFKKPN</sequence>
<dbReference type="Gene3D" id="3.40.50.150">
    <property type="entry name" value="Vaccinia Virus protein VP39"/>
    <property type="match status" value="1"/>
</dbReference>
<dbReference type="Pfam" id="PF13649">
    <property type="entry name" value="Methyltransf_25"/>
    <property type="match status" value="1"/>
</dbReference>
<dbReference type="GO" id="GO:0016757">
    <property type="term" value="F:glycosyltransferase activity"/>
    <property type="evidence" value="ECO:0007669"/>
    <property type="project" value="InterPro"/>
</dbReference>
<dbReference type="InterPro" id="IPR001296">
    <property type="entry name" value="Glyco_trans_1"/>
</dbReference>
<gene>
    <name evidence="3" type="ORF">A2925_01875</name>
</gene>
<feature type="domain" description="Glycosyl transferase family 1" evidence="1">
    <location>
        <begin position="178"/>
        <end position="341"/>
    </location>
</feature>
<dbReference type="STRING" id="1802697.A2925_01875"/>
<reference evidence="3 4" key="1">
    <citation type="journal article" date="2016" name="Nat. Commun.">
        <title>Thousands of microbial genomes shed light on interconnected biogeochemical processes in an aquifer system.</title>
        <authorList>
            <person name="Anantharaman K."/>
            <person name="Brown C.T."/>
            <person name="Hug L.A."/>
            <person name="Sharon I."/>
            <person name="Castelle C.J."/>
            <person name="Probst A.J."/>
            <person name="Thomas B.C."/>
            <person name="Singh A."/>
            <person name="Wilkins M.J."/>
            <person name="Karaoz U."/>
            <person name="Brodie E.L."/>
            <person name="Williams K.H."/>
            <person name="Hubbard S.S."/>
            <person name="Banfield J.F."/>
        </authorList>
    </citation>
    <scope>NUCLEOTIDE SEQUENCE [LARGE SCALE GENOMIC DNA]</scope>
</reference>
<accession>A0A1F8GJS7</accession>
<evidence type="ECO:0008006" key="5">
    <source>
        <dbReference type="Google" id="ProtNLM"/>
    </source>
</evidence>
<dbReference type="Proteomes" id="UP000178256">
    <property type="component" value="Unassembled WGS sequence"/>
</dbReference>
<evidence type="ECO:0000259" key="1">
    <source>
        <dbReference type="Pfam" id="PF00534"/>
    </source>
</evidence>
<dbReference type="PANTHER" id="PTHR45947:SF3">
    <property type="entry name" value="SULFOQUINOVOSYL TRANSFERASE SQD2"/>
    <property type="match status" value="1"/>
</dbReference>
<dbReference type="Pfam" id="PF00534">
    <property type="entry name" value="Glycos_transf_1"/>
    <property type="match status" value="1"/>
</dbReference>